<protein>
    <submittedName>
        <fullName evidence="2">Uncharacterized protein</fullName>
    </submittedName>
</protein>
<evidence type="ECO:0000256" key="1">
    <source>
        <dbReference type="SAM" id="MobiDB-lite"/>
    </source>
</evidence>
<sequence length="78" mass="8465">MACGNVSSRGAQPLAMNARNSLPEGRLRWSEDFGCFSLTTSWCHADTGTISRSLRTPTGARHARVRDGLPRSDPVPHS</sequence>
<feature type="region of interest" description="Disordered" evidence="1">
    <location>
        <begin position="53"/>
        <end position="78"/>
    </location>
</feature>
<accession>A0ABQ6ILR7</accession>
<gene>
    <name evidence="2" type="ORF">GCM10025883_09200</name>
</gene>
<evidence type="ECO:0000313" key="3">
    <source>
        <dbReference type="Proteomes" id="UP001157126"/>
    </source>
</evidence>
<feature type="compositionally biased region" description="Basic and acidic residues" evidence="1">
    <location>
        <begin position="65"/>
        <end position="78"/>
    </location>
</feature>
<evidence type="ECO:0000313" key="2">
    <source>
        <dbReference type="EMBL" id="GMA38875.1"/>
    </source>
</evidence>
<name>A0ABQ6ILR7_9MICO</name>
<comment type="caution">
    <text evidence="2">The sequence shown here is derived from an EMBL/GenBank/DDBJ whole genome shotgun (WGS) entry which is preliminary data.</text>
</comment>
<reference evidence="3" key="1">
    <citation type="journal article" date="2019" name="Int. J. Syst. Evol. Microbiol.">
        <title>The Global Catalogue of Microorganisms (GCM) 10K type strain sequencing project: providing services to taxonomists for standard genome sequencing and annotation.</title>
        <authorList>
            <consortium name="The Broad Institute Genomics Platform"/>
            <consortium name="The Broad Institute Genome Sequencing Center for Infectious Disease"/>
            <person name="Wu L."/>
            <person name="Ma J."/>
        </authorList>
    </citation>
    <scope>NUCLEOTIDE SEQUENCE [LARGE SCALE GENOMIC DNA]</scope>
    <source>
        <strain evidence="3">NBRC 113072</strain>
    </source>
</reference>
<organism evidence="2 3">
    <name type="scientific">Mobilicoccus caccae</name>
    <dbReference type="NCBI Taxonomy" id="1859295"/>
    <lineage>
        <taxon>Bacteria</taxon>
        <taxon>Bacillati</taxon>
        <taxon>Actinomycetota</taxon>
        <taxon>Actinomycetes</taxon>
        <taxon>Micrococcales</taxon>
        <taxon>Dermatophilaceae</taxon>
        <taxon>Mobilicoccus</taxon>
    </lineage>
</organism>
<dbReference type="Proteomes" id="UP001157126">
    <property type="component" value="Unassembled WGS sequence"/>
</dbReference>
<proteinExistence type="predicted"/>
<keyword evidence="3" id="KW-1185">Reference proteome</keyword>
<dbReference type="EMBL" id="BSUO01000001">
    <property type="protein sequence ID" value="GMA38875.1"/>
    <property type="molecule type" value="Genomic_DNA"/>
</dbReference>